<reference evidence="2" key="1">
    <citation type="submission" date="2020-02" db="EMBL/GenBank/DDBJ databases">
        <authorList>
            <person name="Meier V. D."/>
        </authorList>
    </citation>
    <scope>NUCLEOTIDE SEQUENCE</scope>
    <source>
        <strain evidence="2">AVDCRST_MAG19</strain>
    </source>
</reference>
<dbReference type="EMBL" id="CADCWL010000229">
    <property type="protein sequence ID" value="CAA9581836.1"/>
    <property type="molecule type" value="Genomic_DNA"/>
</dbReference>
<sequence length="41" mass="4372">MSTHTTKAARTGRAVESREPAASLRRAEVTTGEAPAWKECG</sequence>
<evidence type="ECO:0000313" key="2">
    <source>
        <dbReference type="EMBL" id="CAA9581836.1"/>
    </source>
</evidence>
<accession>A0A6J4VK98</accession>
<gene>
    <name evidence="2" type="ORF">AVDCRST_MAG19-4104</name>
</gene>
<feature type="region of interest" description="Disordered" evidence="1">
    <location>
        <begin position="1"/>
        <end position="41"/>
    </location>
</feature>
<evidence type="ECO:0000256" key="1">
    <source>
        <dbReference type="SAM" id="MobiDB-lite"/>
    </source>
</evidence>
<dbReference type="AlphaFoldDB" id="A0A6J4VK98"/>
<organism evidence="2">
    <name type="scientific">uncultured Thermomicrobiales bacterium</name>
    <dbReference type="NCBI Taxonomy" id="1645740"/>
    <lineage>
        <taxon>Bacteria</taxon>
        <taxon>Pseudomonadati</taxon>
        <taxon>Thermomicrobiota</taxon>
        <taxon>Thermomicrobia</taxon>
        <taxon>Thermomicrobiales</taxon>
        <taxon>environmental samples</taxon>
    </lineage>
</organism>
<protein>
    <submittedName>
        <fullName evidence="2">Uncharacterized protein</fullName>
    </submittedName>
</protein>
<proteinExistence type="predicted"/>
<name>A0A6J4VK98_9BACT</name>